<accession>A0A6J0KU01</accession>
<evidence type="ECO:0000313" key="4">
    <source>
        <dbReference type="RefSeq" id="XP_018451395.2"/>
    </source>
</evidence>
<feature type="region of interest" description="Disordered" evidence="1">
    <location>
        <begin position="1"/>
        <end position="23"/>
    </location>
</feature>
<reference evidence="3" key="1">
    <citation type="journal article" date="2019" name="Database">
        <title>The radish genome database (RadishGD): an integrated information resource for radish genomics.</title>
        <authorList>
            <person name="Yu H.J."/>
            <person name="Baek S."/>
            <person name="Lee Y.J."/>
            <person name="Cho A."/>
            <person name="Mun J.H."/>
        </authorList>
    </citation>
    <scope>NUCLEOTIDE SEQUENCE [LARGE SCALE GENOMIC DNA]</scope>
    <source>
        <strain evidence="3">cv. WK10039</strain>
    </source>
</reference>
<dbReference type="RefSeq" id="XP_056849163.1">
    <property type="nucleotide sequence ID" value="XM_056993183.1"/>
</dbReference>
<dbReference type="InterPro" id="IPR018834">
    <property type="entry name" value="DNA/RNA-bd_Est1-type"/>
</dbReference>
<protein>
    <submittedName>
        <fullName evidence="4 5">Nonsense-mediated mRNA decay factor SMG7-like</fullName>
    </submittedName>
</protein>
<dbReference type="Pfam" id="PF10373">
    <property type="entry name" value="EST1_DNA_bind"/>
    <property type="match status" value="1"/>
</dbReference>
<dbReference type="SUPFAM" id="SSF48452">
    <property type="entry name" value="TPR-like"/>
    <property type="match status" value="1"/>
</dbReference>
<dbReference type="PANTHER" id="PTHR15696">
    <property type="entry name" value="SMG-7 SUPPRESSOR WITH MORPHOLOGICAL EFFECT ON GENITALIA PROTEIN 7"/>
    <property type="match status" value="1"/>
</dbReference>
<evidence type="ECO:0000313" key="3">
    <source>
        <dbReference type="Proteomes" id="UP000504610"/>
    </source>
</evidence>
<feature type="compositionally biased region" description="Polar residues" evidence="1">
    <location>
        <begin position="638"/>
        <end position="648"/>
    </location>
</feature>
<feature type="region of interest" description="Disordered" evidence="1">
    <location>
        <begin position="603"/>
        <end position="659"/>
    </location>
</feature>
<evidence type="ECO:0000313" key="7">
    <source>
        <dbReference type="RefSeq" id="XP_056849165.1"/>
    </source>
</evidence>
<proteinExistence type="predicted"/>
<accession>A0A6J0KV73</accession>
<gene>
    <name evidence="4 5 6 7" type="primary">LOC108822737</name>
</gene>
<organism evidence="3 4">
    <name type="scientific">Raphanus sativus</name>
    <name type="common">Radish</name>
    <name type="synonym">Raphanus raphanistrum var. sativus</name>
    <dbReference type="NCBI Taxonomy" id="3726"/>
    <lineage>
        <taxon>Eukaryota</taxon>
        <taxon>Viridiplantae</taxon>
        <taxon>Streptophyta</taxon>
        <taxon>Embryophyta</taxon>
        <taxon>Tracheophyta</taxon>
        <taxon>Spermatophyta</taxon>
        <taxon>Magnoliopsida</taxon>
        <taxon>eudicotyledons</taxon>
        <taxon>Gunneridae</taxon>
        <taxon>Pentapetalae</taxon>
        <taxon>rosids</taxon>
        <taxon>malvids</taxon>
        <taxon>Brassicales</taxon>
        <taxon>Brassicaceae</taxon>
        <taxon>Brassiceae</taxon>
        <taxon>Raphanus</taxon>
    </lineage>
</organism>
<dbReference type="KEGG" id="rsz:108822737"/>
<dbReference type="GO" id="GO:0070034">
    <property type="term" value="F:telomerase RNA binding"/>
    <property type="evidence" value="ECO:0007669"/>
    <property type="project" value="TreeGrafter"/>
</dbReference>
<dbReference type="GeneID" id="108822737"/>
<dbReference type="OrthoDB" id="69928at2759"/>
<evidence type="ECO:0000313" key="6">
    <source>
        <dbReference type="RefSeq" id="XP_056849164.1"/>
    </source>
</evidence>
<dbReference type="InterPro" id="IPR045153">
    <property type="entry name" value="Est1/Ebs1-like"/>
</dbReference>
<evidence type="ECO:0000313" key="5">
    <source>
        <dbReference type="RefSeq" id="XP_056849163.1"/>
    </source>
</evidence>
<feature type="domain" description="DNA/RNA-binding" evidence="2">
    <location>
        <begin position="164"/>
        <end position="453"/>
    </location>
</feature>
<dbReference type="Proteomes" id="UP000504610">
    <property type="component" value="Chromosome 8"/>
</dbReference>
<name>A0A6J0KU01_RAPSA</name>
<dbReference type="GO" id="GO:0042162">
    <property type="term" value="F:telomeric DNA binding"/>
    <property type="evidence" value="ECO:0007669"/>
    <property type="project" value="TreeGrafter"/>
</dbReference>
<dbReference type="GO" id="GO:0005697">
    <property type="term" value="C:telomerase holoenzyme complex"/>
    <property type="evidence" value="ECO:0007669"/>
    <property type="project" value="TreeGrafter"/>
</dbReference>
<sequence>MEASTRKSPKSNANSAHQKQNPNVLVEVNNIEKQLWTLIHSKGILHPDVSELYAKSSSTYEQIFKSNLKQEVLQEVEFCLWKLHYKHIDEFRKGVKTDDPAKRGTHTKAFKMFLLRAVDSYKNLISKVEKSGFLSHRFYICLGDLERYKEQYLKTHEHPNWSTAATYYREAAKSWPGSGNPHNQLAVLATYVGDEFLALYHCVRSLAVKEPFPGASNNLLLLFEKNRSSQLQSLSTDAEFNFLNPSERNVTLKDSMTGTDLWSLVVRTISFFYLKSSFDDFDCTFASTMREMDAAFAADDRNLEAMLESYQVMDSTRKGPYRILQLVAVFIFIFHGSSEFNESDKAKEEVKLTNLALTMAFIVMGRVVERCLKSSPLDSCPLLPALLVFLDYSPFLLEKTEEGEYRFDEKSEIAISYFFGKLVDLLNQLKVEGQNCCALWEDHELRSLSPLAPIHLLLDFSSHMDLREGFDRGKEIRLQRILNSAIRFSSRRKKSTQKWLFLDKQGTWSYSNEEGSNRTCVESESERSVPAEEEEVILLKPLVRSQSAPIYSSCIATKPLSSDNKTLPDESIRRASSLIVNHHSTHETNFSFTQGLKNTEPQLEEGTVSGRPPSLSGWVVDKKEENGGVSNPKGLSSIDETSPVTSFDSLSTSLYSPPTPSAPLLPEDASWFHNGVSTQAETESSSFINSYTNPPLVGMSSSEWLRRYRQSRNVGPAYSYHQAQGTDNLRNFLAHGSSKFSLLAMYGTPNDQSMITSENSLFHPHLYNETRGEKLCNGLESTRNAYGFSDDPGPFLRYLREKEWLNENGERLREGCK</sequence>
<dbReference type="InterPro" id="IPR011990">
    <property type="entry name" value="TPR-like_helical_dom_sf"/>
</dbReference>
<feature type="compositionally biased region" description="Polar residues" evidence="1">
    <location>
        <begin position="10"/>
        <end position="23"/>
    </location>
</feature>
<reference evidence="4 5" key="2">
    <citation type="submission" date="2025-04" db="UniProtKB">
        <authorList>
            <consortium name="RefSeq"/>
        </authorList>
    </citation>
    <scope>IDENTIFICATION</scope>
    <source>
        <tissue evidence="4 5">Leaf</tissue>
    </source>
</reference>
<evidence type="ECO:0000259" key="2">
    <source>
        <dbReference type="Pfam" id="PF10373"/>
    </source>
</evidence>
<keyword evidence="3" id="KW-1185">Reference proteome</keyword>
<dbReference type="PANTHER" id="PTHR15696:SF34">
    <property type="entry name" value="DNA_RNA-BINDING DOMAIN-CONTAINING PROTEIN"/>
    <property type="match status" value="1"/>
</dbReference>
<dbReference type="RefSeq" id="XP_056849164.1">
    <property type="nucleotide sequence ID" value="XM_056993184.1"/>
</dbReference>
<evidence type="ECO:0000256" key="1">
    <source>
        <dbReference type="SAM" id="MobiDB-lite"/>
    </source>
</evidence>
<dbReference type="Gene3D" id="1.25.40.10">
    <property type="entry name" value="Tetratricopeptide repeat domain"/>
    <property type="match status" value="1"/>
</dbReference>
<dbReference type="GO" id="GO:0000184">
    <property type="term" value="P:nuclear-transcribed mRNA catabolic process, nonsense-mediated decay"/>
    <property type="evidence" value="ECO:0007669"/>
    <property type="project" value="TreeGrafter"/>
</dbReference>
<dbReference type="RefSeq" id="XP_018451395.2">
    <property type="nucleotide sequence ID" value="XM_018595893.2"/>
</dbReference>
<dbReference type="RefSeq" id="XP_056849165.1">
    <property type="nucleotide sequence ID" value="XM_056993185.1"/>
</dbReference>
<dbReference type="AlphaFoldDB" id="A0A6J0KU01"/>